<evidence type="ECO:0000313" key="3">
    <source>
        <dbReference type="Proteomes" id="UP000474104"/>
    </source>
</evidence>
<proteinExistence type="predicted"/>
<gene>
    <name evidence="2" type="ORF">FMM80_18480</name>
</gene>
<dbReference type="GO" id="GO:0003677">
    <property type="term" value="F:DNA binding"/>
    <property type="evidence" value="ECO:0007669"/>
    <property type="project" value="InterPro"/>
</dbReference>
<dbReference type="InterPro" id="IPR010093">
    <property type="entry name" value="SinI_DNA-bd"/>
</dbReference>
<dbReference type="InterPro" id="IPR041657">
    <property type="entry name" value="HTH_17"/>
</dbReference>
<comment type="caution">
    <text evidence="2">The sequence shown here is derived from an EMBL/GenBank/DDBJ whole genome shotgun (WGS) entry which is preliminary data.</text>
</comment>
<evidence type="ECO:0000313" key="2">
    <source>
        <dbReference type="EMBL" id="NDO70522.1"/>
    </source>
</evidence>
<dbReference type="AlphaFoldDB" id="A0A9X5H5Y8"/>
<dbReference type="Pfam" id="PF12728">
    <property type="entry name" value="HTH_17"/>
    <property type="match status" value="1"/>
</dbReference>
<dbReference type="NCBIfam" id="TIGR01764">
    <property type="entry name" value="excise"/>
    <property type="match status" value="1"/>
</dbReference>
<organism evidence="2 3">
    <name type="scientific">Schaedlerella arabinosiphila</name>
    <dbReference type="NCBI Taxonomy" id="2044587"/>
    <lineage>
        <taxon>Bacteria</taxon>
        <taxon>Bacillati</taxon>
        <taxon>Bacillota</taxon>
        <taxon>Clostridia</taxon>
        <taxon>Lachnospirales</taxon>
        <taxon>Lachnospiraceae</taxon>
        <taxon>Schaedlerella</taxon>
    </lineage>
</organism>
<dbReference type="Proteomes" id="UP000474104">
    <property type="component" value="Unassembled WGS sequence"/>
</dbReference>
<evidence type="ECO:0000259" key="1">
    <source>
        <dbReference type="Pfam" id="PF12728"/>
    </source>
</evidence>
<protein>
    <submittedName>
        <fullName evidence="2">Helix-turn-helix domain-containing protein</fullName>
    </submittedName>
</protein>
<feature type="domain" description="Helix-turn-helix" evidence="1">
    <location>
        <begin position="9"/>
        <end position="56"/>
    </location>
</feature>
<dbReference type="EMBL" id="VIRB01000110">
    <property type="protein sequence ID" value="NDO70522.1"/>
    <property type="molecule type" value="Genomic_DNA"/>
</dbReference>
<dbReference type="RefSeq" id="WP_004078515.1">
    <property type="nucleotide sequence ID" value="NZ_VIRB01000110.1"/>
</dbReference>
<sequence length="63" mass="7167">MFDAFDDIMTVEELAEALKIGSSQAYKIVRTGKIAAFKEGRDWKITKQALTAYVLDRSRLNQN</sequence>
<accession>A0A9X5H5Y8</accession>
<name>A0A9X5H5Y8_9FIRM</name>
<reference evidence="2 3" key="1">
    <citation type="submission" date="2019-07" db="EMBL/GenBank/DDBJ databases">
        <title>Draft genome sequences of 15 bacterial species constituting the stable defined intestinal microbiota of the GM15 gnotobiotic mouse model.</title>
        <authorList>
            <person name="Elie C."/>
            <person name="Mathieu A."/>
            <person name="Saliou A."/>
            <person name="Darnaud M."/>
            <person name="Leulier F."/>
            <person name="Tamellini A."/>
        </authorList>
    </citation>
    <scope>NUCLEOTIDE SEQUENCE [LARGE SCALE GENOMIC DNA]</scope>
    <source>
        <strain evidence="3">ASF 502</strain>
    </source>
</reference>
<dbReference type="OrthoDB" id="90266at2"/>